<proteinExistence type="predicted"/>
<organism evidence="2 3">
    <name type="scientific">Desulfofundulus thermosubterraneus DSM 16057</name>
    <dbReference type="NCBI Taxonomy" id="1121432"/>
    <lineage>
        <taxon>Bacteria</taxon>
        <taxon>Bacillati</taxon>
        <taxon>Bacillota</taxon>
        <taxon>Clostridia</taxon>
        <taxon>Eubacteriales</taxon>
        <taxon>Peptococcaceae</taxon>
        <taxon>Desulfofundulus</taxon>
    </lineage>
</organism>
<evidence type="ECO:0000313" key="3">
    <source>
        <dbReference type="Proteomes" id="UP000184529"/>
    </source>
</evidence>
<reference evidence="3" key="1">
    <citation type="submission" date="2016-11" db="EMBL/GenBank/DDBJ databases">
        <authorList>
            <person name="Varghese N."/>
            <person name="Submissions S."/>
        </authorList>
    </citation>
    <scope>NUCLEOTIDE SEQUENCE [LARGE SCALE GENOMIC DNA]</scope>
    <source>
        <strain evidence="3">DSM 16057</strain>
    </source>
</reference>
<sequence>MKWVTPQAVEMIREEVIRILLVVLMVSATAIRVARPSFLLFTV</sequence>
<gene>
    <name evidence="2" type="ORF">SAMN02745219_02089</name>
</gene>
<dbReference type="AlphaFoldDB" id="A0A1M6HR94"/>
<keyword evidence="1" id="KW-0812">Transmembrane</keyword>
<keyword evidence="1" id="KW-1133">Transmembrane helix</keyword>
<dbReference type="STRING" id="1121432.SAMN02745219_02089"/>
<keyword evidence="1" id="KW-0472">Membrane</keyword>
<dbReference type="EMBL" id="FQZM01000024">
    <property type="protein sequence ID" value="SHJ24718.1"/>
    <property type="molecule type" value="Genomic_DNA"/>
</dbReference>
<protein>
    <submittedName>
        <fullName evidence="2">Uncharacterized protein</fullName>
    </submittedName>
</protein>
<dbReference type="Proteomes" id="UP000184529">
    <property type="component" value="Unassembled WGS sequence"/>
</dbReference>
<accession>A0A1M6HR94</accession>
<evidence type="ECO:0000313" key="2">
    <source>
        <dbReference type="EMBL" id="SHJ24718.1"/>
    </source>
</evidence>
<keyword evidence="3" id="KW-1185">Reference proteome</keyword>
<evidence type="ECO:0000256" key="1">
    <source>
        <dbReference type="SAM" id="Phobius"/>
    </source>
</evidence>
<name>A0A1M6HR94_9FIRM</name>
<feature type="transmembrane region" description="Helical" evidence="1">
    <location>
        <begin position="16"/>
        <end position="34"/>
    </location>
</feature>